<evidence type="ECO:0000313" key="8">
    <source>
        <dbReference type="EMBL" id="MBT1157679.1"/>
    </source>
</evidence>
<dbReference type="SUPFAM" id="SSF52402">
    <property type="entry name" value="Adenine nucleotide alpha hydrolases-like"/>
    <property type="match status" value="1"/>
</dbReference>
<comment type="subcellular location">
    <subcellularLocation>
        <location evidence="6">Cytoplasm</location>
    </subcellularLocation>
</comment>
<accession>A0A9X1ADB3</accession>
<dbReference type="Pfam" id="PF01171">
    <property type="entry name" value="ATP_bind_3"/>
    <property type="match status" value="1"/>
</dbReference>
<dbReference type="Gene3D" id="3.40.50.620">
    <property type="entry name" value="HUPs"/>
    <property type="match status" value="1"/>
</dbReference>
<dbReference type="GO" id="GO:0006400">
    <property type="term" value="P:tRNA modification"/>
    <property type="evidence" value="ECO:0007669"/>
    <property type="project" value="UniProtKB-UniRule"/>
</dbReference>
<evidence type="ECO:0000256" key="5">
    <source>
        <dbReference type="ARBA" id="ARBA00048539"/>
    </source>
</evidence>
<keyword evidence="1 6" id="KW-0436">Ligase</keyword>
<evidence type="ECO:0000256" key="3">
    <source>
        <dbReference type="ARBA" id="ARBA00022741"/>
    </source>
</evidence>
<sequence>MVAAVSGGSDSTALLLLLKSHLDRHAPATQLLAVTVDHALRPGSSAEAHQVAQLCARHGIGHRTMRWTGDKPSTGIAAAARDARYDLLAEAACDAGATIIVTGHTADDQAETVLMRGARGTGRGSAGMAPATLFDGDTWIVRPLLGQRRDRLREVLRARGTGWLDDPTNTNQAYERPRMRLSLQQGGEQYVEDALAEARLAGAARIELGARGAALITEHASRVSPGLLRLETAFAHAPDRDAAAYALRILVAVAGGLSHLPDEARVQNLLARLADRPANQKPARATLSRALVDIRRTGIFVLREGRGLPLAAPLASGIWDGRYGLLPPEEATELTIAPLGVGAASAMSVEANAPQSLVRSALAAEPALWRGQTLAGLAFLTNADAVAAPWARFLPGFDLAPARAVQKLIGGRPIPASPCRGHIGV</sequence>
<keyword evidence="9" id="KW-1185">Reference proteome</keyword>
<dbReference type="Proteomes" id="UP001138921">
    <property type="component" value="Unassembled WGS sequence"/>
</dbReference>
<evidence type="ECO:0000256" key="1">
    <source>
        <dbReference type="ARBA" id="ARBA00022598"/>
    </source>
</evidence>
<feature type="domain" description="tRNA(Ile)-lysidine/2-thiocytidine synthase N-terminal" evidence="7">
    <location>
        <begin position="2"/>
        <end position="180"/>
    </location>
</feature>
<comment type="catalytic activity">
    <reaction evidence="5 6">
        <text>cytidine(34) in tRNA(Ile2) + L-lysine + ATP = lysidine(34) in tRNA(Ile2) + AMP + diphosphate + H(+)</text>
        <dbReference type="Rhea" id="RHEA:43744"/>
        <dbReference type="Rhea" id="RHEA-COMP:10625"/>
        <dbReference type="Rhea" id="RHEA-COMP:10670"/>
        <dbReference type="ChEBI" id="CHEBI:15378"/>
        <dbReference type="ChEBI" id="CHEBI:30616"/>
        <dbReference type="ChEBI" id="CHEBI:32551"/>
        <dbReference type="ChEBI" id="CHEBI:33019"/>
        <dbReference type="ChEBI" id="CHEBI:82748"/>
        <dbReference type="ChEBI" id="CHEBI:83665"/>
        <dbReference type="ChEBI" id="CHEBI:456215"/>
        <dbReference type="EC" id="6.3.4.19"/>
    </reaction>
</comment>
<comment type="domain">
    <text evidence="6">The N-terminal region contains the highly conserved SGGXDS motif, predicted to be a P-loop motif involved in ATP binding.</text>
</comment>
<protein>
    <recommendedName>
        <fullName evidence="6">tRNA(Ile)-lysidine synthase</fullName>
        <ecNumber evidence="6">6.3.4.19</ecNumber>
    </recommendedName>
    <alternativeName>
        <fullName evidence="6">tRNA(Ile)-2-lysyl-cytidine synthase</fullName>
    </alternativeName>
    <alternativeName>
        <fullName evidence="6">tRNA(Ile)-lysidine synthetase</fullName>
    </alternativeName>
</protein>
<dbReference type="PANTHER" id="PTHR43033:SF5">
    <property type="entry name" value="TRNA(ILE)-LYSIDINE SYNTHETASE"/>
    <property type="match status" value="1"/>
</dbReference>
<comment type="caution">
    <text evidence="8">The sequence shown here is derived from an EMBL/GenBank/DDBJ whole genome shotgun (WGS) entry which is preliminary data.</text>
</comment>
<keyword evidence="6" id="KW-0963">Cytoplasm</keyword>
<dbReference type="InterPro" id="IPR012094">
    <property type="entry name" value="tRNA_Ile_lys_synt"/>
</dbReference>
<dbReference type="InterPro" id="IPR011063">
    <property type="entry name" value="TilS/TtcA_N"/>
</dbReference>
<reference evidence="8" key="2">
    <citation type="submission" date="2021-03" db="EMBL/GenBank/DDBJ databases">
        <authorList>
            <person name="Artuso I."/>
            <person name="Turrini P."/>
            <person name="Pirolo M."/>
            <person name="Lugli G.A."/>
            <person name="Ventura M."/>
            <person name="Visca P."/>
        </authorList>
    </citation>
    <scope>NUCLEOTIDE SEQUENCE</scope>
    <source>
        <strain evidence="8">LMG 26462</strain>
    </source>
</reference>
<comment type="function">
    <text evidence="6">Ligates lysine onto the cytidine present at position 34 of the AUA codon-specific tRNA(Ile) that contains the anticodon CAU, in an ATP-dependent manner. Cytidine is converted to lysidine, thus changing the amino acid specificity of the tRNA from methionine to isoleucine.</text>
</comment>
<dbReference type="GO" id="GO:0005524">
    <property type="term" value="F:ATP binding"/>
    <property type="evidence" value="ECO:0007669"/>
    <property type="project" value="UniProtKB-UniRule"/>
</dbReference>
<evidence type="ECO:0000256" key="6">
    <source>
        <dbReference type="HAMAP-Rule" id="MF_01161"/>
    </source>
</evidence>
<proteinExistence type="inferred from homology"/>
<dbReference type="PANTHER" id="PTHR43033">
    <property type="entry name" value="TRNA(ILE)-LYSIDINE SYNTHASE-RELATED"/>
    <property type="match status" value="1"/>
</dbReference>
<evidence type="ECO:0000313" key="9">
    <source>
        <dbReference type="Proteomes" id="UP001138921"/>
    </source>
</evidence>
<keyword evidence="2 6" id="KW-0819">tRNA processing</keyword>
<reference evidence="8" key="1">
    <citation type="journal article" date="2021" name="Microorganisms">
        <title>Phylogenomic Reconstruction and Metabolic Potential of the Genus Aminobacter.</title>
        <authorList>
            <person name="Artuso I."/>
            <person name="Turrini P."/>
            <person name="Pirolo M."/>
            <person name="Lugli G.A."/>
            <person name="Ventura M."/>
            <person name="Visca P."/>
        </authorList>
    </citation>
    <scope>NUCLEOTIDE SEQUENCE</scope>
    <source>
        <strain evidence="8">LMG 26462</strain>
    </source>
</reference>
<evidence type="ECO:0000256" key="2">
    <source>
        <dbReference type="ARBA" id="ARBA00022694"/>
    </source>
</evidence>
<dbReference type="NCBIfam" id="TIGR02432">
    <property type="entry name" value="lysidine_TilS_N"/>
    <property type="match status" value="1"/>
</dbReference>
<dbReference type="GO" id="GO:0032267">
    <property type="term" value="F:tRNA(Ile)-lysidine synthase activity"/>
    <property type="evidence" value="ECO:0007669"/>
    <property type="project" value="UniProtKB-EC"/>
</dbReference>
<name>A0A9X1ADB3_9HYPH</name>
<dbReference type="CDD" id="cd01992">
    <property type="entry name" value="TilS_N"/>
    <property type="match status" value="1"/>
</dbReference>
<comment type="similarity">
    <text evidence="6">Belongs to the tRNA(Ile)-lysidine synthase family.</text>
</comment>
<keyword evidence="4 6" id="KW-0067">ATP-binding</keyword>
<dbReference type="InterPro" id="IPR012795">
    <property type="entry name" value="tRNA_Ile_lys_synt_N"/>
</dbReference>
<feature type="binding site" evidence="6">
    <location>
        <begin position="6"/>
        <end position="11"/>
    </location>
    <ligand>
        <name>ATP</name>
        <dbReference type="ChEBI" id="CHEBI:30616"/>
    </ligand>
</feature>
<dbReference type="HAMAP" id="MF_01161">
    <property type="entry name" value="tRNA_Ile_lys_synt"/>
    <property type="match status" value="1"/>
</dbReference>
<dbReference type="EMBL" id="JAFLWW010000005">
    <property type="protein sequence ID" value="MBT1157679.1"/>
    <property type="molecule type" value="Genomic_DNA"/>
</dbReference>
<organism evidence="8 9">
    <name type="scientific">Aminobacter anthyllidis</name>
    <dbReference type="NCBI Taxonomy" id="1035067"/>
    <lineage>
        <taxon>Bacteria</taxon>
        <taxon>Pseudomonadati</taxon>
        <taxon>Pseudomonadota</taxon>
        <taxon>Alphaproteobacteria</taxon>
        <taxon>Hyphomicrobiales</taxon>
        <taxon>Phyllobacteriaceae</taxon>
        <taxon>Aminobacter</taxon>
    </lineage>
</organism>
<evidence type="ECO:0000259" key="7">
    <source>
        <dbReference type="Pfam" id="PF01171"/>
    </source>
</evidence>
<keyword evidence="3 6" id="KW-0547">Nucleotide-binding</keyword>
<evidence type="ECO:0000256" key="4">
    <source>
        <dbReference type="ARBA" id="ARBA00022840"/>
    </source>
</evidence>
<dbReference type="InterPro" id="IPR014729">
    <property type="entry name" value="Rossmann-like_a/b/a_fold"/>
</dbReference>
<dbReference type="AlphaFoldDB" id="A0A9X1ADB3"/>
<gene>
    <name evidence="6 8" type="primary">tilS</name>
    <name evidence="8" type="ORF">J1C56_18965</name>
</gene>
<dbReference type="GO" id="GO:0005737">
    <property type="term" value="C:cytoplasm"/>
    <property type="evidence" value="ECO:0007669"/>
    <property type="project" value="UniProtKB-SubCell"/>
</dbReference>
<dbReference type="EC" id="6.3.4.19" evidence="6"/>